<protein>
    <submittedName>
        <fullName evidence="6">LysR family transcriptional regulator</fullName>
    </submittedName>
</protein>
<proteinExistence type="inferred from homology"/>
<evidence type="ECO:0000313" key="7">
    <source>
        <dbReference type="Proteomes" id="UP000295345"/>
    </source>
</evidence>
<keyword evidence="2" id="KW-0805">Transcription regulation</keyword>
<reference evidence="6 7" key="1">
    <citation type="submission" date="2019-03" db="EMBL/GenBank/DDBJ databases">
        <title>Draft genome sequences of novel Actinobacteria.</title>
        <authorList>
            <person name="Sahin N."/>
            <person name="Ay H."/>
            <person name="Saygin H."/>
        </authorList>
    </citation>
    <scope>NUCLEOTIDE SEQUENCE [LARGE SCALE GENOMIC DNA]</scope>
    <source>
        <strain evidence="6 7">DSM 41900</strain>
    </source>
</reference>
<evidence type="ECO:0000256" key="2">
    <source>
        <dbReference type="ARBA" id="ARBA00023015"/>
    </source>
</evidence>
<dbReference type="GO" id="GO:0003700">
    <property type="term" value="F:DNA-binding transcription factor activity"/>
    <property type="evidence" value="ECO:0007669"/>
    <property type="project" value="InterPro"/>
</dbReference>
<dbReference type="GO" id="GO:0032993">
    <property type="term" value="C:protein-DNA complex"/>
    <property type="evidence" value="ECO:0007669"/>
    <property type="project" value="TreeGrafter"/>
</dbReference>
<accession>A0A4R4TSB5</accession>
<gene>
    <name evidence="6" type="ORF">E1283_08355</name>
</gene>
<evidence type="ECO:0000256" key="1">
    <source>
        <dbReference type="ARBA" id="ARBA00009437"/>
    </source>
</evidence>
<comment type="similarity">
    <text evidence="1">Belongs to the LysR transcriptional regulatory family.</text>
</comment>
<dbReference type="SUPFAM" id="SSF46785">
    <property type="entry name" value="Winged helix' DNA-binding domain"/>
    <property type="match status" value="1"/>
</dbReference>
<keyword evidence="3" id="KW-0238">DNA-binding</keyword>
<dbReference type="InterPro" id="IPR036390">
    <property type="entry name" value="WH_DNA-bd_sf"/>
</dbReference>
<dbReference type="Pfam" id="PF03466">
    <property type="entry name" value="LysR_substrate"/>
    <property type="match status" value="1"/>
</dbReference>
<comment type="caution">
    <text evidence="6">The sequence shown here is derived from an EMBL/GenBank/DDBJ whole genome shotgun (WGS) entry which is preliminary data.</text>
</comment>
<evidence type="ECO:0000256" key="4">
    <source>
        <dbReference type="ARBA" id="ARBA00023163"/>
    </source>
</evidence>
<keyword evidence="4" id="KW-0804">Transcription</keyword>
<dbReference type="AlphaFoldDB" id="A0A4R4TSB5"/>
<dbReference type="Pfam" id="PF00126">
    <property type="entry name" value="HTH_1"/>
    <property type="match status" value="1"/>
</dbReference>
<dbReference type="CDD" id="cd05466">
    <property type="entry name" value="PBP2_LTTR_substrate"/>
    <property type="match status" value="1"/>
</dbReference>
<dbReference type="PANTHER" id="PTHR30346">
    <property type="entry name" value="TRANSCRIPTIONAL DUAL REGULATOR HCAR-RELATED"/>
    <property type="match status" value="1"/>
</dbReference>
<dbReference type="InterPro" id="IPR005119">
    <property type="entry name" value="LysR_subst-bd"/>
</dbReference>
<dbReference type="EMBL" id="SMKI01000063">
    <property type="protein sequence ID" value="TDC77029.1"/>
    <property type="molecule type" value="Genomic_DNA"/>
</dbReference>
<dbReference type="RefSeq" id="WP_132817276.1">
    <property type="nucleotide sequence ID" value="NZ_SMKI01000063.1"/>
</dbReference>
<evidence type="ECO:0000259" key="5">
    <source>
        <dbReference type="PROSITE" id="PS50931"/>
    </source>
</evidence>
<keyword evidence="7" id="KW-1185">Reference proteome</keyword>
<dbReference type="InterPro" id="IPR036388">
    <property type="entry name" value="WH-like_DNA-bd_sf"/>
</dbReference>
<dbReference type="SUPFAM" id="SSF53850">
    <property type="entry name" value="Periplasmic binding protein-like II"/>
    <property type="match status" value="1"/>
</dbReference>
<dbReference type="PANTHER" id="PTHR30346:SF28">
    <property type="entry name" value="HTH-TYPE TRANSCRIPTIONAL REGULATOR CYNR"/>
    <property type="match status" value="1"/>
</dbReference>
<dbReference type="OrthoDB" id="3181812at2"/>
<evidence type="ECO:0000313" key="6">
    <source>
        <dbReference type="EMBL" id="TDC77029.1"/>
    </source>
</evidence>
<dbReference type="GO" id="GO:0003677">
    <property type="term" value="F:DNA binding"/>
    <property type="evidence" value="ECO:0007669"/>
    <property type="project" value="UniProtKB-KW"/>
</dbReference>
<dbReference type="Proteomes" id="UP000295345">
    <property type="component" value="Unassembled WGS sequence"/>
</dbReference>
<sequence length="295" mass="30408">MDARQLEYFLAIVEHGGFSRAAAALHVAQPSLSQSMANLEAELGVALFHRVGRGAVLSAAGAELLGPSRRVLRDLAAVRDTAAALRGGRRGTVEIATMPSPGIEPLTTLVRAFAARHPGLTVSARAAFTPDDVLALVRGGACELGLLGSATPVHAPGLTVMELAEQPFAVVAPPDGPFEDGVEVEPARLAGRALIASRPGSLMRSIVDDILANVPDTRVAAVVDHRTSILPLVLAGVGVAVLSSAWIPLARRCGAVAAPIAGTARLRVALVARRAHLTPAADAFLRLAASHRPGL</sequence>
<dbReference type="Gene3D" id="3.40.190.290">
    <property type="match status" value="1"/>
</dbReference>
<dbReference type="PRINTS" id="PR00039">
    <property type="entry name" value="HTHLYSR"/>
</dbReference>
<name>A0A4R4TSB5_9ACTN</name>
<evidence type="ECO:0000256" key="3">
    <source>
        <dbReference type="ARBA" id="ARBA00023125"/>
    </source>
</evidence>
<dbReference type="FunFam" id="1.10.10.10:FF:000001">
    <property type="entry name" value="LysR family transcriptional regulator"/>
    <property type="match status" value="1"/>
</dbReference>
<dbReference type="Gene3D" id="1.10.10.10">
    <property type="entry name" value="Winged helix-like DNA-binding domain superfamily/Winged helix DNA-binding domain"/>
    <property type="match status" value="1"/>
</dbReference>
<organism evidence="6 7">
    <name type="scientific">Streptomyces hainanensis</name>
    <dbReference type="NCBI Taxonomy" id="402648"/>
    <lineage>
        <taxon>Bacteria</taxon>
        <taxon>Bacillati</taxon>
        <taxon>Actinomycetota</taxon>
        <taxon>Actinomycetes</taxon>
        <taxon>Kitasatosporales</taxon>
        <taxon>Streptomycetaceae</taxon>
        <taxon>Streptomyces</taxon>
    </lineage>
</organism>
<feature type="domain" description="HTH lysR-type" evidence="5">
    <location>
        <begin position="1"/>
        <end position="58"/>
    </location>
</feature>
<dbReference type="PROSITE" id="PS50931">
    <property type="entry name" value="HTH_LYSR"/>
    <property type="match status" value="1"/>
</dbReference>
<dbReference type="InterPro" id="IPR000847">
    <property type="entry name" value="LysR_HTH_N"/>
</dbReference>